<sequence>MIEIGKITKKDFKEDTTTNPPKWKRWTFVVNGKTFSTFDTEHGQFNEGADVQVDYYQSKDGKYNNINSMIVNTSGVTQQITQTATPTATTNPILQPGKYLVTIEKVE</sequence>
<reference evidence="2" key="1">
    <citation type="submission" date="2020-03" db="EMBL/GenBank/DDBJ databases">
        <title>The deep terrestrial virosphere.</title>
        <authorList>
            <person name="Holmfeldt K."/>
            <person name="Nilsson E."/>
            <person name="Simone D."/>
            <person name="Lopez-Fernandez M."/>
            <person name="Wu X."/>
            <person name="de Brujin I."/>
            <person name="Lundin D."/>
            <person name="Andersson A."/>
            <person name="Bertilsson S."/>
            <person name="Dopson M."/>
        </authorList>
    </citation>
    <scope>NUCLEOTIDE SEQUENCE</scope>
    <source>
        <strain evidence="1">MM415A07878</strain>
        <strain evidence="2">MM415B07121</strain>
    </source>
</reference>
<dbReference type="EMBL" id="MT143445">
    <property type="protein sequence ID" value="QJA96911.1"/>
    <property type="molecule type" value="Genomic_DNA"/>
</dbReference>
<organism evidence="2">
    <name type="scientific">viral metagenome</name>
    <dbReference type="NCBI Taxonomy" id="1070528"/>
    <lineage>
        <taxon>unclassified sequences</taxon>
        <taxon>metagenomes</taxon>
        <taxon>organismal metagenomes</taxon>
    </lineage>
</organism>
<evidence type="ECO:0000313" key="1">
    <source>
        <dbReference type="EMBL" id="QJA68185.1"/>
    </source>
</evidence>
<name>A0A6M3LVD0_9ZZZZ</name>
<evidence type="ECO:0000313" key="2">
    <source>
        <dbReference type="EMBL" id="QJA96911.1"/>
    </source>
</evidence>
<gene>
    <name evidence="1" type="ORF">MM415A07878_0008</name>
    <name evidence="2" type="ORF">MM415B07121_0009</name>
</gene>
<accession>A0A6M3LVD0</accession>
<protein>
    <submittedName>
        <fullName evidence="2">Uncharacterized protein</fullName>
    </submittedName>
</protein>
<dbReference type="AlphaFoldDB" id="A0A6M3LVD0"/>
<dbReference type="EMBL" id="MT141594">
    <property type="protein sequence ID" value="QJA68185.1"/>
    <property type="molecule type" value="Genomic_DNA"/>
</dbReference>
<proteinExistence type="predicted"/>